<dbReference type="RefSeq" id="WP_067750588.1">
    <property type="nucleotide sequence ID" value="NZ_LT907988.1"/>
</dbReference>
<dbReference type="KEGG" id="odi:ODI_R3999"/>
<dbReference type="InterPro" id="IPR010272">
    <property type="entry name" value="T6SS_TssF"/>
</dbReference>
<proteinExistence type="predicted"/>
<protein>
    <submittedName>
        <fullName evidence="1">Protein ImpG/VasA</fullName>
    </submittedName>
</protein>
<reference evidence="2 3" key="2">
    <citation type="submission" date="2017-08" db="EMBL/GenBank/DDBJ databases">
        <authorList>
            <person name="de Groot N.N."/>
        </authorList>
    </citation>
    <scope>NUCLEOTIDE SEQUENCE [LARGE SCALE GENOMIC DNA]</scope>
    <source>
        <strain evidence="2">Orrdi1</strain>
    </source>
</reference>
<dbReference type="PIRSF" id="PIRSF028304">
    <property type="entry name" value="UCP028304"/>
    <property type="match status" value="1"/>
</dbReference>
<dbReference type="OrthoDB" id="9763676at2"/>
<dbReference type="PANTHER" id="PTHR35370:SF1">
    <property type="entry name" value="TYPE VI SECRETION SYSTEM COMPONENT TSSF1"/>
    <property type="match status" value="1"/>
</dbReference>
<dbReference type="EMBL" id="LT907988">
    <property type="protein sequence ID" value="SOE52213.1"/>
    <property type="molecule type" value="Genomic_DNA"/>
</dbReference>
<sequence>MQPRLLDYYNRELGYMREMGAEFARQYPKVAGRLGMHGIEVADPYVERLLEGFSFLAARIHLKMDAEFPRFSQRLLEVVYPGYLAPVPAMTVVQFTPSMNEGALGRGFELPRGTVLRGRLAKGEQTPCEFSTGHPLKLWPLTVTQAEMTGVPADLPLSRLGLNDRRRPVRGALRIRLALGGGVRLEDLELDSLSFYLNGQDVAMQRLLELACSHTMAVLCHDTTRPTGWLHRLPADSLRHEGFDDAQSLLPVDARVFQGYRLLQEYFAFPSRFLFFSVNNLRRALRRPRSDRTPAALMGAQSGDATREFEITLLFDTAAPELEGAINASNLALHCTPAINLFPKRADRVAVTPGRHEYHLVVDRTRPMDYEVYNVTQLTGHLSAGAQRDFQPFFGSLGSDGVDDGAYFSLRREPRLLSDAAVRHGGRTGYTGSEVFLSLVDRAEAPYSDQLRHLSAETLCTNRDLSLLLPLGGASDFSLRVSAPVAAVKVLAGPSRPRAPLGEHAQAWRLISHLGLNYLSLTDVDGERGAQALREMLNLYADLAEPAVARQISGVRHTTLTPVHHRLPVPGPLVYGRGVRIDLRVDDTAFSGITPYLFGAVLEQFFARHVSINMMSELVLSTLQRGEQSRWRPRMGRRPAV</sequence>
<dbReference type="NCBIfam" id="TIGR03359">
    <property type="entry name" value="VI_chp_6"/>
    <property type="match status" value="1"/>
</dbReference>
<dbReference type="STRING" id="1851544.ODI_03046"/>
<dbReference type="EMBL" id="FLRC01000009">
    <property type="protein sequence ID" value="SBT24420.1"/>
    <property type="molecule type" value="Genomic_DNA"/>
</dbReference>
<evidence type="ECO:0000313" key="2">
    <source>
        <dbReference type="EMBL" id="SOE52213.1"/>
    </source>
</evidence>
<evidence type="ECO:0000313" key="3">
    <source>
        <dbReference type="Proteomes" id="UP000078558"/>
    </source>
</evidence>
<evidence type="ECO:0000313" key="1">
    <source>
        <dbReference type="EMBL" id="SBT24420.1"/>
    </source>
</evidence>
<reference evidence="1 3" key="1">
    <citation type="submission" date="2016-06" db="EMBL/GenBank/DDBJ databases">
        <authorList>
            <person name="Kjaerup R.B."/>
            <person name="Dalgaard T.S."/>
            <person name="Juul-Madsen H.R."/>
        </authorList>
    </citation>
    <scope>NUCLEOTIDE SEQUENCE [LARGE SCALE GENOMIC DNA]</scope>
    <source>
        <strain evidence="1">Orrdi1</strain>
    </source>
</reference>
<accession>A0A1C3JYV9</accession>
<dbReference type="Proteomes" id="UP000078558">
    <property type="component" value="Chromosome I"/>
</dbReference>
<organism evidence="1 3">
    <name type="scientific">Orrella dioscoreae</name>
    <dbReference type="NCBI Taxonomy" id="1851544"/>
    <lineage>
        <taxon>Bacteria</taxon>
        <taxon>Pseudomonadati</taxon>
        <taxon>Pseudomonadota</taxon>
        <taxon>Betaproteobacteria</taxon>
        <taxon>Burkholderiales</taxon>
        <taxon>Alcaligenaceae</taxon>
        <taxon>Orrella</taxon>
    </lineage>
</organism>
<dbReference type="Pfam" id="PF05947">
    <property type="entry name" value="T6SS_TssF"/>
    <property type="match status" value="1"/>
</dbReference>
<name>A0A1C3JYV9_9BURK</name>
<gene>
    <name evidence="1" type="ORF">ODI_03046</name>
    <name evidence="2" type="ORF">ODI_R3999</name>
</gene>
<dbReference type="PANTHER" id="PTHR35370">
    <property type="entry name" value="CYTOPLASMIC PROTEIN-RELATED-RELATED"/>
    <property type="match status" value="1"/>
</dbReference>
<keyword evidence="3" id="KW-1185">Reference proteome</keyword>
<dbReference type="AlphaFoldDB" id="A0A1C3JYV9"/>